<name>A0A7S4ED43_9STRA</name>
<reference evidence="1" key="1">
    <citation type="submission" date="2021-01" db="EMBL/GenBank/DDBJ databases">
        <authorList>
            <person name="Corre E."/>
            <person name="Pelletier E."/>
            <person name="Niang G."/>
            <person name="Scheremetjew M."/>
            <person name="Finn R."/>
            <person name="Kale V."/>
            <person name="Holt S."/>
            <person name="Cochrane G."/>
            <person name="Meng A."/>
            <person name="Brown T."/>
            <person name="Cohen L."/>
        </authorList>
    </citation>
    <scope>NUCLEOTIDE SEQUENCE</scope>
    <source>
        <strain evidence="1">CCMP1756</strain>
    </source>
</reference>
<accession>A0A7S4ED43</accession>
<protein>
    <submittedName>
        <fullName evidence="1">Uncharacterized protein</fullName>
    </submittedName>
</protein>
<keyword evidence="3" id="KW-1185">Reference proteome</keyword>
<evidence type="ECO:0000313" key="2">
    <source>
        <dbReference type="EMBL" id="CAH0374255.1"/>
    </source>
</evidence>
<organism evidence="1">
    <name type="scientific">Pelagomonas calceolata</name>
    <dbReference type="NCBI Taxonomy" id="35677"/>
    <lineage>
        <taxon>Eukaryota</taxon>
        <taxon>Sar</taxon>
        <taxon>Stramenopiles</taxon>
        <taxon>Ochrophyta</taxon>
        <taxon>Pelagophyceae</taxon>
        <taxon>Pelagomonadales</taxon>
        <taxon>Pelagomonadaceae</taxon>
        <taxon>Pelagomonas</taxon>
    </lineage>
</organism>
<dbReference type="EMBL" id="HBIW01024180">
    <property type="protein sequence ID" value="CAE0705413.1"/>
    <property type="molecule type" value="Transcribed_RNA"/>
</dbReference>
<dbReference type="Proteomes" id="UP000789595">
    <property type="component" value="Unassembled WGS sequence"/>
</dbReference>
<gene>
    <name evidence="1" type="ORF">PCAL00307_LOCUS20862</name>
    <name evidence="2" type="ORF">PECAL_4P15270</name>
</gene>
<dbReference type="OrthoDB" id="5954824at2759"/>
<dbReference type="Pfam" id="PF10274">
    <property type="entry name" value="ParcG"/>
    <property type="match status" value="1"/>
</dbReference>
<evidence type="ECO:0000313" key="3">
    <source>
        <dbReference type="Proteomes" id="UP000789595"/>
    </source>
</evidence>
<dbReference type="GO" id="GO:0030544">
    <property type="term" value="F:Hsp70 protein binding"/>
    <property type="evidence" value="ECO:0007669"/>
    <property type="project" value="TreeGrafter"/>
</dbReference>
<evidence type="ECO:0000313" key="1">
    <source>
        <dbReference type="EMBL" id="CAE0705413.1"/>
    </source>
</evidence>
<dbReference type="PANTHER" id="PTHR21207">
    <property type="entry name" value="PARKIN COREGULATED GENE PROTEIN PARK2 COREGULATED"/>
    <property type="match status" value="1"/>
</dbReference>
<dbReference type="GO" id="GO:0051879">
    <property type="term" value="F:Hsp90 protein binding"/>
    <property type="evidence" value="ECO:0007669"/>
    <property type="project" value="TreeGrafter"/>
</dbReference>
<sequence>MSAPSSYRPPTEQDRQLVDGVWRERKHGIEPPKQETDMTKAMLAQGRMSPQKVGVDLKMQKAMLLKQMALLDDRCAATHKILGKKTRDRRASKLLAQAHAHLPRSSLSKQGQRVIEKPVALPKRPPVRRTTPSITPNPDVLIHKLKRTAKTVNAQKIQNRTRPHKGPCSGVFRKQKVEETVFPTRYERGELPCAIEHGACHNTLSWACPLLQLDYEHYLPIFLDGIRCTDARYKFVARQGFDEMIEEAKGFPDCVLPVVPALIKPIRLALATHDPDIVVAGLNALQKVVLSNYGVGEAMVPFYRQLLQPMNLFYTKRQNIGDQIFYGQRKGTDLGTAVLETLELLEKTGGPNAFVNIKSYVPVYESCMQ</sequence>
<dbReference type="PANTHER" id="PTHR21207:SF2">
    <property type="entry name" value="PARKIN COREGULATED GENE PROTEIN"/>
    <property type="match status" value="1"/>
</dbReference>
<dbReference type="AlphaFoldDB" id="A0A7S4ED43"/>
<dbReference type="InterPro" id="IPR019399">
    <property type="entry name" value="Parkin_co-regulated_protein"/>
</dbReference>
<proteinExistence type="predicted"/>
<dbReference type="EMBL" id="CAKKNE010000004">
    <property type="protein sequence ID" value="CAH0374255.1"/>
    <property type="molecule type" value="Genomic_DNA"/>
</dbReference>
<reference evidence="2" key="2">
    <citation type="submission" date="2021-11" db="EMBL/GenBank/DDBJ databases">
        <authorList>
            <consortium name="Genoscope - CEA"/>
            <person name="William W."/>
        </authorList>
    </citation>
    <scope>NUCLEOTIDE SEQUENCE</scope>
</reference>